<organism evidence="1 2">
    <name type="scientific">Paramuricea clavata</name>
    <name type="common">Red gorgonian</name>
    <name type="synonym">Violescent sea-whip</name>
    <dbReference type="NCBI Taxonomy" id="317549"/>
    <lineage>
        <taxon>Eukaryota</taxon>
        <taxon>Metazoa</taxon>
        <taxon>Cnidaria</taxon>
        <taxon>Anthozoa</taxon>
        <taxon>Octocorallia</taxon>
        <taxon>Malacalcyonacea</taxon>
        <taxon>Plexauridae</taxon>
        <taxon>Paramuricea</taxon>
    </lineage>
</organism>
<keyword evidence="2" id="KW-1185">Reference proteome</keyword>
<gene>
    <name evidence="1" type="ORF">PACLA_8A086250</name>
</gene>
<dbReference type="OrthoDB" id="421051at2759"/>
<dbReference type="SUPFAM" id="SSF51206">
    <property type="entry name" value="cAMP-binding domain-like"/>
    <property type="match status" value="1"/>
</dbReference>
<dbReference type="CDD" id="cd00038">
    <property type="entry name" value="CAP_ED"/>
    <property type="match status" value="1"/>
</dbReference>
<name>A0A7D9LXI2_PARCT</name>
<proteinExistence type="predicted"/>
<dbReference type="InterPro" id="IPR000595">
    <property type="entry name" value="cNMP-bd_dom"/>
</dbReference>
<dbReference type="InterPro" id="IPR018490">
    <property type="entry name" value="cNMP-bd_dom_sf"/>
</dbReference>
<dbReference type="PROSITE" id="PS50042">
    <property type="entry name" value="CNMP_BINDING_3"/>
    <property type="match status" value="1"/>
</dbReference>
<dbReference type="Pfam" id="PF00027">
    <property type="entry name" value="cNMP_binding"/>
    <property type="match status" value="1"/>
</dbReference>
<dbReference type="Gene3D" id="2.60.120.10">
    <property type="entry name" value="Jelly Rolls"/>
    <property type="match status" value="1"/>
</dbReference>
<dbReference type="Proteomes" id="UP001152795">
    <property type="component" value="Unassembled WGS sequence"/>
</dbReference>
<evidence type="ECO:0000313" key="1">
    <source>
        <dbReference type="EMBL" id="CAB4040687.1"/>
    </source>
</evidence>
<sequence length="108" mass="11811">MLKSVRVFGHFEKPLFIELCKHIETKFLPANTVLSSEGVVDSNIYVVQSGLLVVSIVEKDGTKLALKNVTPGNSVFSMLGILDVLTGTSQTYEHKVKVVASVDTYVLK</sequence>
<dbReference type="InterPro" id="IPR014710">
    <property type="entry name" value="RmlC-like_jellyroll"/>
</dbReference>
<comment type="caution">
    <text evidence="1">The sequence shown here is derived from an EMBL/GenBank/DDBJ whole genome shotgun (WGS) entry which is preliminary data.</text>
</comment>
<protein>
    <submittedName>
        <fullName evidence="1">Patatin-like phospholipase domain-containing 7</fullName>
    </submittedName>
</protein>
<dbReference type="AlphaFoldDB" id="A0A7D9LXI2"/>
<dbReference type="EMBL" id="CACRXK020027116">
    <property type="protein sequence ID" value="CAB4040687.1"/>
    <property type="molecule type" value="Genomic_DNA"/>
</dbReference>
<accession>A0A7D9LXI2</accession>
<reference evidence="1" key="1">
    <citation type="submission" date="2020-04" db="EMBL/GenBank/DDBJ databases">
        <authorList>
            <person name="Alioto T."/>
            <person name="Alioto T."/>
            <person name="Gomez Garrido J."/>
        </authorList>
    </citation>
    <scope>NUCLEOTIDE SEQUENCE</scope>
    <source>
        <strain evidence="1">A484AB</strain>
    </source>
</reference>
<evidence type="ECO:0000313" key="2">
    <source>
        <dbReference type="Proteomes" id="UP001152795"/>
    </source>
</evidence>